<dbReference type="GO" id="GO:0030660">
    <property type="term" value="C:Golgi-associated vesicle membrane"/>
    <property type="evidence" value="ECO:0007669"/>
    <property type="project" value="TreeGrafter"/>
</dbReference>
<feature type="compositionally biased region" description="Low complexity" evidence="7">
    <location>
        <begin position="287"/>
        <end position="296"/>
    </location>
</feature>
<dbReference type="InterPro" id="IPR006639">
    <property type="entry name" value="Preselin/SPP"/>
</dbReference>
<sequence length="407" mass="44586">MEIRQVALLAFALSVALAWFLLRRSDTYGWILQDMLGVAFCVNMLKSFHLPNLKLLSLLLFLLLIYDVFFVFITPFLRMNRESVMVEVAKGGTVMETLPMVIKFPRIMRGPYSKCFLLKFSILGLGDILAPGLLLSYCHAFDLLALGKRFYFYISSASYGLGMVATFAALELMHNAQPALLYLVPFTIIPTVTTAWFKGHLFAIWNGVQLPESCSRHQVKAGSRNPTPRSSPGSRGVVAASSTGEFIPDSGEGRKNGTAKQQKHRRQSKPSDDRGGEVDLPKSGRFPGQEGEPFQRGGRGGGNVADATDHAAIAFLNRGDRDLELAASAIVPVLTSGMHDPRASEGPEQCPAAHVVGAARYRWRILQGCALADGHDPSRLLLCHEGRNGFRRDQSDGLGPTMSPFTT</sequence>
<dbReference type="VEuPathDB" id="VectorBase:LOC119184355"/>
<keyword evidence="3 8" id="KW-0812">Transmembrane</keyword>
<keyword evidence="4" id="KW-0378">Hydrolase</keyword>
<evidence type="ECO:0000256" key="2">
    <source>
        <dbReference type="ARBA" id="ARBA00006859"/>
    </source>
</evidence>
<feature type="compositionally biased region" description="Polar residues" evidence="7">
    <location>
        <begin position="224"/>
        <end position="233"/>
    </location>
</feature>
<dbReference type="SMART" id="SM00730">
    <property type="entry name" value="PSN"/>
    <property type="match status" value="1"/>
</dbReference>
<comment type="subcellular location">
    <subcellularLocation>
        <location evidence="1">Endomembrane system</location>
        <topology evidence="1">Multi-pass membrane protein</topology>
    </subcellularLocation>
</comment>
<dbReference type="InterPro" id="IPR007369">
    <property type="entry name" value="Peptidase_A22B_SPP"/>
</dbReference>
<dbReference type="Pfam" id="PF04258">
    <property type="entry name" value="Peptidase_A22B"/>
    <property type="match status" value="1"/>
</dbReference>
<name>A0A9J6F8X9_RHIMP</name>
<feature type="transmembrane region" description="Helical" evidence="8">
    <location>
        <begin position="57"/>
        <end position="77"/>
    </location>
</feature>
<keyword evidence="5 8" id="KW-1133">Transmembrane helix</keyword>
<comment type="caution">
    <text evidence="9">The sequence shown here is derived from an EMBL/GenBank/DDBJ whole genome shotgun (WGS) entry which is preliminary data.</text>
</comment>
<evidence type="ECO:0000256" key="4">
    <source>
        <dbReference type="ARBA" id="ARBA00022801"/>
    </source>
</evidence>
<reference evidence="9" key="1">
    <citation type="journal article" date="2020" name="Cell">
        <title>Large-Scale Comparative Analyses of Tick Genomes Elucidate Their Genetic Diversity and Vector Capacities.</title>
        <authorList>
            <consortium name="Tick Genome and Microbiome Consortium (TIGMIC)"/>
            <person name="Jia N."/>
            <person name="Wang J."/>
            <person name="Shi W."/>
            <person name="Du L."/>
            <person name="Sun Y."/>
            <person name="Zhan W."/>
            <person name="Jiang J.F."/>
            <person name="Wang Q."/>
            <person name="Zhang B."/>
            <person name="Ji P."/>
            <person name="Bell-Sakyi L."/>
            <person name="Cui X.M."/>
            <person name="Yuan T.T."/>
            <person name="Jiang B.G."/>
            <person name="Yang W.F."/>
            <person name="Lam T.T."/>
            <person name="Chang Q.C."/>
            <person name="Ding S.J."/>
            <person name="Wang X.J."/>
            <person name="Zhu J.G."/>
            <person name="Ruan X.D."/>
            <person name="Zhao L."/>
            <person name="Wei J.T."/>
            <person name="Ye R.Z."/>
            <person name="Que T.C."/>
            <person name="Du C.H."/>
            <person name="Zhou Y.H."/>
            <person name="Cheng J.X."/>
            <person name="Dai P.F."/>
            <person name="Guo W.B."/>
            <person name="Han X.H."/>
            <person name="Huang E.J."/>
            <person name="Li L.F."/>
            <person name="Wei W."/>
            <person name="Gao Y.C."/>
            <person name="Liu J.Z."/>
            <person name="Shao H.Z."/>
            <person name="Wang X."/>
            <person name="Wang C.C."/>
            <person name="Yang T.C."/>
            <person name="Huo Q.B."/>
            <person name="Li W."/>
            <person name="Chen H.Y."/>
            <person name="Chen S.E."/>
            <person name="Zhou L.G."/>
            <person name="Ni X.B."/>
            <person name="Tian J.H."/>
            <person name="Sheng Y."/>
            <person name="Liu T."/>
            <person name="Pan Y.S."/>
            <person name="Xia L.Y."/>
            <person name="Li J."/>
            <person name="Zhao F."/>
            <person name="Cao W.C."/>
        </authorList>
    </citation>
    <scope>NUCLEOTIDE SEQUENCE</scope>
    <source>
        <strain evidence="9">Rmic-2018</strain>
    </source>
</reference>
<comment type="similarity">
    <text evidence="2">Belongs to the peptidase A22B family.</text>
</comment>
<evidence type="ECO:0000313" key="10">
    <source>
        <dbReference type="Proteomes" id="UP000821866"/>
    </source>
</evidence>
<evidence type="ECO:0000256" key="1">
    <source>
        <dbReference type="ARBA" id="ARBA00004127"/>
    </source>
</evidence>
<feature type="transmembrane region" description="Helical" evidence="8">
    <location>
        <begin position="179"/>
        <end position="197"/>
    </location>
</feature>
<dbReference type="PANTHER" id="PTHR12174">
    <property type="entry name" value="SIGNAL PEPTIDE PEPTIDASE"/>
    <property type="match status" value="1"/>
</dbReference>
<dbReference type="Proteomes" id="UP000821866">
    <property type="component" value="Chromosome 1"/>
</dbReference>
<evidence type="ECO:0000313" key="9">
    <source>
        <dbReference type="EMBL" id="KAH8042040.1"/>
    </source>
</evidence>
<dbReference type="GO" id="GO:0098554">
    <property type="term" value="C:cytoplasmic side of endoplasmic reticulum membrane"/>
    <property type="evidence" value="ECO:0007669"/>
    <property type="project" value="TreeGrafter"/>
</dbReference>
<evidence type="ECO:0008006" key="11">
    <source>
        <dbReference type="Google" id="ProtNLM"/>
    </source>
</evidence>
<gene>
    <name evidence="9" type="ORF">HPB51_020153</name>
</gene>
<feature type="compositionally biased region" description="Basic and acidic residues" evidence="7">
    <location>
        <begin position="269"/>
        <end position="282"/>
    </location>
</feature>
<dbReference type="EMBL" id="JABSTU010000001">
    <property type="protein sequence ID" value="KAH8042040.1"/>
    <property type="molecule type" value="Genomic_DNA"/>
</dbReference>
<accession>A0A9J6F8X9</accession>
<dbReference type="GO" id="GO:0033619">
    <property type="term" value="P:membrane protein proteolysis"/>
    <property type="evidence" value="ECO:0007669"/>
    <property type="project" value="TreeGrafter"/>
</dbReference>
<dbReference type="AlphaFoldDB" id="A0A9J6F8X9"/>
<evidence type="ECO:0000256" key="3">
    <source>
        <dbReference type="ARBA" id="ARBA00022692"/>
    </source>
</evidence>
<protein>
    <recommendedName>
        <fullName evidence="11">Signal peptide peptidase</fullName>
    </recommendedName>
</protein>
<evidence type="ECO:0000256" key="5">
    <source>
        <dbReference type="ARBA" id="ARBA00022989"/>
    </source>
</evidence>
<dbReference type="GO" id="GO:0042500">
    <property type="term" value="F:aspartic endopeptidase activity, intramembrane cleaving"/>
    <property type="evidence" value="ECO:0007669"/>
    <property type="project" value="InterPro"/>
</dbReference>
<keyword evidence="6 8" id="KW-0472">Membrane</keyword>
<feature type="transmembrane region" description="Helical" evidence="8">
    <location>
        <begin position="116"/>
        <end position="138"/>
    </location>
</feature>
<dbReference type="GO" id="GO:0098553">
    <property type="term" value="C:lumenal side of endoplasmic reticulum membrane"/>
    <property type="evidence" value="ECO:0007669"/>
    <property type="project" value="TreeGrafter"/>
</dbReference>
<evidence type="ECO:0000256" key="8">
    <source>
        <dbReference type="SAM" id="Phobius"/>
    </source>
</evidence>
<dbReference type="GO" id="GO:0005765">
    <property type="term" value="C:lysosomal membrane"/>
    <property type="evidence" value="ECO:0007669"/>
    <property type="project" value="TreeGrafter"/>
</dbReference>
<evidence type="ECO:0000256" key="6">
    <source>
        <dbReference type="ARBA" id="ARBA00023136"/>
    </source>
</evidence>
<evidence type="ECO:0000256" key="7">
    <source>
        <dbReference type="SAM" id="MobiDB-lite"/>
    </source>
</evidence>
<keyword evidence="10" id="KW-1185">Reference proteome</keyword>
<feature type="region of interest" description="Disordered" evidence="7">
    <location>
        <begin position="216"/>
        <end position="305"/>
    </location>
</feature>
<organism evidence="9 10">
    <name type="scientific">Rhipicephalus microplus</name>
    <name type="common">Cattle tick</name>
    <name type="synonym">Boophilus microplus</name>
    <dbReference type="NCBI Taxonomy" id="6941"/>
    <lineage>
        <taxon>Eukaryota</taxon>
        <taxon>Metazoa</taxon>
        <taxon>Ecdysozoa</taxon>
        <taxon>Arthropoda</taxon>
        <taxon>Chelicerata</taxon>
        <taxon>Arachnida</taxon>
        <taxon>Acari</taxon>
        <taxon>Parasitiformes</taxon>
        <taxon>Ixodida</taxon>
        <taxon>Ixodoidea</taxon>
        <taxon>Ixodidae</taxon>
        <taxon>Rhipicephalinae</taxon>
        <taxon>Rhipicephalus</taxon>
        <taxon>Boophilus</taxon>
    </lineage>
</organism>
<proteinExistence type="inferred from homology"/>
<reference evidence="9" key="2">
    <citation type="submission" date="2021-09" db="EMBL/GenBank/DDBJ databases">
        <authorList>
            <person name="Jia N."/>
            <person name="Wang J."/>
            <person name="Shi W."/>
            <person name="Du L."/>
            <person name="Sun Y."/>
            <person name="Zhan W."/>
            <person name="Jiang J."/>
            <person name="Wang Q."/>
            <person name="Zhang B."/>
            <person name="Ji P."/>
            <person name="Sakyi L.B."/>
            <person name="Cui X."/>
            <person name="Yuan T."/>
            <person name="Jiang B."/>
            <person name="Yang W."/>
            <person name="Lam T.T.-Y."/>
            <person name="Chang Q."/>
            <person name="Ding S."/>
            <person name="Wang X."/>
            <person name="Zhu J."/>
            <person name="Ruan X."/>
            <person name="Zhao L."/>
            <person name="Wei J."/>
            <person name="Que T."/>
            <person name="Du C."/>
            <person name="Cheng J."/>
            <person name="Dai P."/>
            <person name="Han X."/>
            <person name="Huang E."/>
            <person name="Gao Y."/>
            <person name="Liu J."/>
            <person name="Shao H."/>
            <person name="Ye R."/>
            <person name="Li L."/>
            <person name="Wei W."/>
            <person name="Wang X."/>
            <person name="Wang C."/>
            <person name="Huo Q."/>
            <person name="Li W."/>
            <person name="Guo W."/>
            <person name="Chen H."/>
            <person name="Chen S."/>
            <person name="Zhou L."/>
            <person name="Zhou L."/>
            <person name="Ni X."/>
            <person name="Tian J."/>
            <person name="Zhou Y."/>
            <person name="Sheng Y."/>
            <person name="Liu T."/>
            <person name="Pan Y."/>
            <person name="Xia L."/>
            <person name="Li J."/>
            <person name="Zhao F."/>
            <person name="Cao W."/>
        </authorList>
    </citation>
    <scope>NUCLEOTIDE SEQUENCE</scope>
    <source>
        <strain evidence="9">Rmic-2018</strain>
        <tissue evidence="9">Larvae</tissue>
    </source>
</reference>
<dbReference type="PANTHER" id="PTHR12174:SF103">
    <property type="entry name" value="INTRAMEMBRANE PROTEASE (IMPAS) FAMILY"/>
    <property type="match status" value="1"/>
</dbReference>
<feature type="transmembrane region" description="Helical" evidence="8">
    <location>
        <begin position="150"/>
        <end position="173"/>
    </location>
</feature>